<gene>
    <name evidence="3" type="ORF">F5890DRAFT_1560505</name>
</gene>
<dbReference type="PANTHER" id="PTHR32083:SF48">
    <property type="entry name" value="TRANS-GOLGI NETWORK-LOCALIZED SYP41-INTERACTING PROTEIN 1"/>
    <property type="match status" value="1"/>
</dbReference>
<evidence type="ECO:0008006" key="5">
    <source>
        <dbReference type="Google" id="ProtNLM"/>
    </source>
</evidence>
<feature type="region of interest" description="Disordered" evidence="2">
    <location>
        <begin position="152"/>
        <end position="187"/>
    </location>
</feature>
<comment type="caution">
    <text evidence="3">The sequence shown here is derived from an EMBL/GenBank/DDBJ whole genome shotgun (WGS) entry which is preliminary data.</text>
</comment>
<dbReference type="Proteomes" id="UP001163850">
    <property type="component" value="Unassembled WGS sequence"/>
</dbReference>
<evidence type="ECO:0000256" key="1">
    <source>
        <dbReference type="ARBA" id="ARBA00023054"/>
    </source>
</evidence>
<proteinExistence type="predicted"/>
<feature type="region of interest" description="Disordered" evidence="2">
    <location>
        <begin position="1"/>
        <end position="105"/>
    </location>
</feature>
<name>A0AA38PNB9_9AGAR</name>
<dbReference type="EMBL" id="MU803356">
    <property type="protein sequence ID" value="KAJ3978350.1"/>
    <property type="molecule type" value="Genomic_DNA"/>
</dbReference>
<feature type="region of interest" description="Disordered" evidence="2">
    <location>
        <begin position="281"/>
        <end position="312"/>
    </location>
</feature>
<organism evidence="3 4">
    <name type="scientific">Lentinula detonsa</name>
    <dbReference type="NCBI Taxonomy" id="2804962"/>
    <lineage>
        <taxon>Eukaryota</taxon>
        <taxon>Fungi</taxon>
        <taxon>Dikarya</taxon>
        <taxon>Basidiomycota</taxon>
        <taxon>Agaricomycotina</taxon>
        <taxon>Agaricomycetes</taxon>
        <taxon>Agaricomycetidae</taxon>
        <taxon>Agaricales</taxon>
        <taxon>Marasmiineae</taxon>
        <taxon>Omphalotaceae</taxon>
        <taxon>Lentinula</taxon>
    </lineage>
</organism>
<evidence type="ECO:0000256" key="2">
    <source>
        <dbReference type="SAM" id="MobiDB-lite"/>
    </source>
</evidence>
<evidence type="ECO:0000313" key="4">
    <source>
        <dbReference type="Proteomes" id="UP001163850"/>
    </source>
</evidence>
<keyword evidence="1" id="KW-0175">Coiled coil</keyword>
<evidence type="ECO:0000313" key="3">
    <source>
        <dbReference type="EMBL" id="KAJ3978350.1"/>
    </source>
</evidence>
<feature type="compositionally biased region" description="Basic and acidic residues" evidence="2">
    <location>
        <begin position="297"/>
        <end position="312"/>
    </location>
</feature>
<protein>
    <recommendedName>
        <fullName evidence="5">Zn(2)-C6 fungal-type domain-containing protein</fullName>
    </recommendedName>
</protein>
<dbReference type="PANTHER" id="PTHR32083">
    <property type="entry name" value="CILIA AND FLAGELLA-ASSOCIATED PROTEIN 58-RELATED"/>
    <property type="match status" value="1"/>
</dbReference>
<dbReference type="GO" id="GO:0005856">
    <property type="term" value="C:cytoskeleton"/>
    <property type="evidence" value="ECO:0007669"/>
    <property type="project" value="TreeGrafter"/>
</dbReference>
<feature type="compositionally biased region" description="Acidic residues" evidence="2">
    <location>
        <begin position="283"/>
        <end position="296"/>
    </location>
</feature>
<reference evidence="3" key="1">
    <citation type="submission" date="2022-08" db="EMBL/GenBank/DDBJ databases">
        <authorList>
            <consortium name="DOE Joint Genome Institute"/>
            <person name="Min B."/>
            <person name="Riley R."/>
            <person name="Sierra-Patev S."/>
            <person name="Naranjo-Ortiz M."/>
            <person name="Looney B."/>
            <person name="Konkel Z."/>
            <person name="Slot J.C."/>
            <person name="Sakamoto Y."/>
            <person name="Steenwyk J.L."/>
            <person name="Rokas A."/>
            <person name="Carro J."/>
            <person name="Camarero S."/>
            <person name="Ferreira P."/>
            <person name="Molpeceres G."/>
            <person name="Ruiz-Duenas F.J."/>
            <person name="Serrano A."/>
            <person name="Henrissat B."/>
            <person name="Drula E."/>
            <person name="Hughes K.W."/>
            <person name="Mata J.L."/>
            <person name="Ishikawa N.K."/>
            <person name="Vargas-Isla R."/>
            <person name="Ushijima S."/>
            <person name="Smith C.A."/>
            <person name="Ahrendt S."/>
            <person name="Andreopoulos W."/>
            <person name="He G."/>
            <person name="Labutti K."/>
            <person name="Lipzen A."/>
            <person name="Ng V."/>
            <person name="Sandor L."/>
            <person name="Barry K."/>
            <person name="Martinez A.T."/>
            <person name="Xiao Y."/>
            <person name="Gibbons J.G."/>
            <person name="Terashima K."/>
            <person name="Hibbett D.S."/>
            <person name="Grigoriev I.V."/>
        </authorList>
    </citation>
    <scope>NUCLEOTIDE SEQUENCE</scope>
    <source>
        <strain evidence="3">TFB7829</strain>
    </source>
</reference>
<sequence length="312" mass="36000">MVKKKEEREERARREAEQRKAEEEAEARLAEIRRKKEEKKKKEAEEKRKKEELEKRKAEEAKAAEAAKKAAEKAKKEEEKRKVEEELRLAEAAKRTAKENRKKLEMDRRMETVSLVRAQIERKEKEKLVHSPVSEASTVVVGKKRKRTVMVAMPSGDPEGDDPNPGDDGDYNDSDNEDDDPPFSPPKQLRCSRCILKALKCEMVGGGSASCQGCRKAKVHCSLVPDNYPRRSKRAKVESPIASTSSQTIDDLRTNVRDLNTRVNLQEEMLRYLILRVQKLEEEKNEEDEEEEESEEERVNRTGDRKGKGRKE</sequence>
<dbReference type="AlphaFoldDB" id="A0AA38PNB9"/>
<accession>A0AA38PNB9</accession>
<feature type="compositionally biased region" description="Acidic residues" evidence="2">
    <location>
        <begin position="158"/>
        <end position="181"/>
    </location>
</feature>